<sequence>MNKSYLTLLFFFISTSVFSQKTLNEYFQEGRAAYEAKDYKLYLEAMETIDEIRPNNPMVVYNLAGAYALNGRKIRSIQKLNQLLLMDATYDFQQNEDFDNIRRNKGYEELIALQAKLNRVEEHDEVFRIIDAGEIHPESFVVMDNGDILLGSIREKKIIRVDPDGNKIDLVKTEYAVLGMHIDSANGLLWAATAALPEMLDYNPADKGKSLIMQIDPTSGEVIQGLEYDEGTTIGDLAIDKESRIWLSNSLEPTLGRDNTDTTDFTGAFIRKQFDLSNGFFNLQGLALNEDEKYLYLADYITGIHRIDTETDDVVKVFVPEEILLKGIDGLYYYENSLIAIHNGVKPYRVMQYFLDETGQYILFGRVINQGGPSLGEPTLGQVKDGYFYYLANSPWIAYNEDRELDLSKVKPIEIRRIKLN</sequence>
<keyword evidence="3" id="KW-1185">Reference proteome</keyword>
<gene>
    <name evidence="2" type="ORF">OB69_13520</name>
</gene>
<proteinExistence type="predicted"/>
<accession>A0A0L8AIK5</accession>
<dbReference type="InterPro" id="IPR011042">
    <property type="entry name" value="6-blade_b-propeller_TolB-like"/>
</dbReference>
<dbReference type="Gene3D" id="2.120.10.30">
    <property type="entry name" value="TolB, C-terminal domain"/>
    <property type="match status" value="1"/>
</dbReference>
<keyword evidence="1" id="KW-0732">Signal</keyword>
<dbReference type="RefSeq" id="WP_053224273.1">
    <property type="nucleotide sequence ID" value="NZ_JSVA01000016.1"/>
</dbReference>
<feature type="chain" id="PRO_5005579964" evidence="1">
    <location>
        <begin position="20"/>
        <end position="421"/>
    </location>
</feature>
<dbReference type="Proteomes" id="UP000036908">
    <property type="component" value="Unassembled WGS sequence"/>
</dbReference>
<name>A0A0L8AIK5_9BACT</name>
<comment type="caution">
    <text evidence="2">The sequence shown here is derived from an EMBL/GenBank/DDBJ whole genome shotgun (WGS) entry which is preliminary data.</text>
</comment>
<dbReference type="PATRIC" id="fig|1566026.4.peg.1007"/>
<feature type="signal peptide" evidence="1">
    <location>
        <begin position="1"/>
        <end position="19"/>
    </location>
</feature>
<dbReference type="SUPFAM" id="SSF48452">
    <property type="entry name" value="TPR-like"/>
    <property type="match status" value="1"/>
</dbReference>
<reference evidence="3" key="1">
    <citation type="submission" date="2014-11" db="EMBL/GenBank/DDBJ databases">
        <title>Genome sequencing of Roseivirga sp. D-25.</title>
        <authorList>
            <person name="Selvaratnam C."/>
            <person name="Thevarajoo S."/>
            <person name="Goh K.M."/>
            <person name="Eee R."/>
            <person name="Chan K.-G."/>
            <person name="Chong C.S."/>
        </authorList>
    </citation>
    <scope>NUCLEOTIDE SEQUENCE [LARGE SCALE GENOMIC DNA]</scope>
    <source>
        <strain evidence="3">D-25</strain>
    </source>
</reference>
<protein>
    <submittedName>
        <fullName evidence="2">Uncharacterized protein</fullName>
    </submittedName>
</protein>
<organism evidence="2 3">
    <name type="scientific">Roseivirga seohaensis subsp. aquiponti</name>
    <dbReference type="NCBI Taxonomy" id="1566026"/>
    <lineage>
        <taxon>Bacteria</taxon>
        <taxon>Pseudomonadati</taxon>
        <taxon>Bacteroidota</taxon>
        <taxon>Cytophagia</taxon>
        <taxon>Cytophagales</taxon>
        <taxon>Roseivirgaceae</taxon>
        <taxon>Roseivirga</taxon>
    </lineage>
</organism>
<evidence type="ECO:0000313" key="2">
    <source>
        <dbReference type="EMBL" id="KOF02052.1"/>
    </source>
</evidence>
<evidence type="ECO:0000313" key="3">
    <source>
        <dbReference type="Proteomes" id="UP000036908"/>
    </source>
</evidence>
<dbReference type="SUPFAM" id="SSF63829">
    <property type="entry name" value="Calcium-dependent phosphotriesterase"/>
    <property type="match status" value="1"/>
</dbReference>
<evidence type="ECO:0000256" key="1">
    <source>
        <dbReference type="SAM" id="SignalP"/>
    </source>
</evidence>
<dbReference type="AlphaFoldDB" id="A0A0L8AIK5"/>
<dbReference type="EMBL" id="JSVA01000016">
    <property type="protein sequence ID" value="KOF02052.1"/>
    <property type="molecule type" value="Genomic_DNA"/>
</dbReference>
<dbReference type="InterPro" id="IPR011990">
    <property type="entry name" value="TPR-like_helical_dom_sf"/>
</dbReference>